<dbReference type="PRINTS" id="PR00145">
    <property type="entry name" value="ARGSUCLYASE"/>
</dbReference>
<reference evidence="7 8" key="1">
    <citation type="submission" date="2016-01" db="EMBL/GenBank/DDBJ databases">
        <authorList>
            <person name="Oliw E.H."/>
        </authorList>
    </citation>
    <scope>NUCLEOTIDE SEQUENCE [LARGE SCALE GENOMIC DNA]</scope>
    <source>
        <strain evidence="7 8">KA00635</strain>
    </source>
</reference>
<dbReference type="Proteomes" id="UP000070422">
    <property type="component" value="Unassembled WGS sequence"/>
</dbReference>
<dbReference type="InterPro" id="IPR020557">
    <property type="entry name" value="Fumarate_lyase_CS"/>
</dbReference>
<proteinExistence type="inferred from homology"/>
<evidence type="ECO:0000256" key="3">
    <source>
        <dbReference type="ARBA" id="ARBA00023239"/>
    </source>
</evidence>
<dbReference type="PRINTS" id="PR00149">
    <property type="entry name" value="FUMRATELYASE"/>
</dbReference>
<comment type="similarity">
    <text evidence="2 4">Belongs to the class-II fumarase/aspartase family. Fumarase subfamily.</text>
</comment>
<dbReference type="PROSITE" id="PS00163">
    <property type="entry name" value="FUMARATE_LYASES"/>
    <property type="match status" value="1"/>
</dbReference>
<dbReference type="GO" id="GO:0008797">
    <property type="term" value="F:aspartate ammonia-lyase activity"/>
    <property type="evidence" value="ECO:0007669"/>
    <property type="project" value="UniProtKB-EC"/>
</dbReference>
<dbReference type="Gene3D" id="1.10.275.10">
    <property type="entry name" value="Fumarase/aspartase (N-terminal domain)"/>
    <property type="match status" value="1"/>
</dbReference>
<dbReference type="PANTHER" id="PTHR11444:SF1">
    <property type="entry name" value="FUMARATE HYDRATASE, MITOCHONDRIAL"/>
    <property type="match status" value="1"/>
</dbReference>
<dbReference type="GO" id="GO:0006099">
    <property type="term" value="P:tricarboxylic acid cycle"/>
    <property type="evidence" value="ECO:0007669"/>
    <property type="project" value="UniProtKB-UniRule"/>
</dbReference>
<gene>
    <name evidence="4" type="primary">fumC</name>
    <name evidence="7" type="ORF">HMPREF3187_00992</name>
</gene>
<feature type="active site" description="Proton donor/acceptor" evidence="4">
    <location>
        <position position="186"/>
    </location>
</feature>
<keyword evidence="4" id="KW-0963">Cytoplasm</keyword>
<comment type="miscellaneous">
    <text evidence="4">There are 2 substrate-binding sites: the catalytic A site, and the non-catalytic B site that may play a role in the transfer of substrate or product between the active site and the solvent. Alternatively, the B site may bind allosteric effectors.</text>
</comment>
<evidence type="ECO:0000256" key="4">
    <source>
        <dbReference type="HAMAP-Rule" id="MF_00743"/>
    </source>
</evidence>
<organism evidence="7 8">
    <name type="scientific">Aerococcus christensenii</name>
    <dbReference type="NCBI Taxonomy" id="87541"/>
    <lineage>
        <taxon>Bacteria</taxon>
        <taxon>Bacillati</taxon>
        <taxon>Bacillota</taxon>
        <taxon>Bacilli</taxon>
        <taxon>Lactobacillales</taxon>
        <taxon>Aerococcaceae</taxon>
        <taxon>Aerococcus</taxon>
    </lineage>
</organism>
<comment type="caution">
    <text evidence="7">The sequence shown here is derived from an EMBL/GenBank/DDBJ whole genome shotgun (WGS) entry which is preliminary data.</text>
</comment>
<comment type="catalytic activity">
    <reaction evidence="4">
        <text>(S)-malate = fumarate + H2O</text>
        <dbReference type="Rhea" id="RHEA:12460"/>
        <dbReference type="ChEBI" id="CHEBI:15377"/>
        <dbReference type="ChEBI" id="CHEBI:15589"/>
        <dbReference type="ChEBI" id="CHEBI:29806"/>
        <dbReference type="EC" id="4.2.1.2"/>
    </reaction>
</comment>
<comment type="catalytic activity">
    <reaction evidence="1">
        <text>L-aspartate = fumarate + NH4(+)</text>
        <dbReference type="Rhea" id="RHEA:16601"/>
        <dbReference type="ChEBI" id="CHEBI:28938"/>
        <dbReference type="ChEBI" id="CHEBI:29806"/>
        <dbReference type="ChEBI" id="CHEBI:29991"/>
        <dbReference type="EC" id="4.3.1.1"/>
    </reaction>
</comment>
<evidence type="ECO:0000256" key="1">
    <source>
        <dbReference type="ARBA" id="ARBA00001494"/>
    </source>
</evidence>
<dbReference type="Gene3D" id="1.20.200.10">
    <property type="entry name" value="Fumarase/aspartase (Central domain)"/>
    <property type="match status" value="1"/>
</dbReference>
<dbReference type="RefSeq" id="WP_060936871.1">
    <property type="nucleotide sequence ID" value="NZ_JASOZP010000004.1"/>
</dbReference>
<dbReference type="OrthoDB" id="9769623at2"/>
<feature type="binding site" description="in site B" evidence="4">
    <location>
        <begin position="127"/>
        <end position="130"/>
    </location>
    <ligand>
        <name>substrate</name>
    </ligand>
</feature>
<comment type="subunit">
    <text evidence="4">Homotetramer.</text>
</comment>
<comment type="subcellular location">
    <subcellularLocation>
        <location evidence="4">Cytoplasm</location>
    </subcellularLocation>
</comment>
<feature type="binding site" evidence="4">
    <location>
        <begin position="137"/>
        <end position="139"/>
    </location>
    <ligand>
        <name>substrate</name>
    </ligand>
</feature>
<feature type="binding site" evidence="4">
    <location>
        <begin position="322"/>
        <end position="324"/>
    </location>
    <ligand>
        <name>substrate</name>
    </ligand>
</feature>
<dbReference type="UniPathway" id="UPA00223">
    <property type="reaction ID" value="UER01007"/>
</dbReference>
<dbReference type="Pfam" id="PF10415">
    <property type="entry name" value="FumaraseC_C"/>
    <property type="match status" value="1"/>
</dbReference>
<dbReference type="FunFam" id="1.10.40.30:FF:000002">
    <property type="entry name" value="Fumarate hydratase class II"/>
    <property type="match status" value="1"/>
</dbReference>
<dbReference type="InterPro" id="IPR005677">
    <property type="entry name" value="Fum_hydII"/>
</dbReference>
<feature type="binding site" evidence="4">
    <location>
        <position position="317"/>
    </location>
    <ligand>
        <name>substrate</name>
    </ligand>
</feature>
<dbReference type="GO" id="GO:0005737">
    <property type="term" value="C:cytoplasm"/>
    <property type="evidence" value="ECO:0007669"/>
    <property type="project" value="UniProtKB-SubCell"/>
</dbReference>
<evidence type="ECO:0000256" key="2">
    <source>
        <dbReference type="ARBA" id="ARBA00009084"/>
    </source>
</evidence>
<dbReference type="GO" id="GO:0006106">
    <property type="term" value="P:fumarate metabolic process"/>
    <property type="evidence" value="ECO:0007669"/>
    <property type="project" value="InterPro"/>
</dbReference>
<dbReference type="PANTHER" id="PTHR11444">
    <property type="entry name" value="ASPARTATEAMMONIA/ARGININOSUCCINATE/ADENYLOSUCCINATE LYASE"/>
    <property type="match status" value="1"/>
</dbReference>
<evidence type="ECO:0000259" key="6">
    <source>
        <dbReference type="Pfam" id="PF10415"/>
    </source>
</evidence>
<feature type="domain" description="Fumarate lyase N-terminal" evidence="5">
    <location>
        <begin position="14"/>
        <end position="340"/>
    </location>
</feature>
<dbReference type="InterPro" id="IPR008948">
    <property type="entry name" value="L-Aspartase-like"/>
</dbReference>
<keyword evidence="3 4" id="KW-0456">Lyase</keyword>
<comment type="function">
    <text evidence="4">Involved in the TCA cycle. Catalyzes the stereospecific interconversion of fumarate to L-malate.</text>
</comment>
<evidence type="ECO:0000259" key="5">
    <source>
        <dbReference type="Pfam" id="PF00206"/>
    </source>
</evidence>
<evidence type="ECO:0000313" key="7">
    <source>
        <dbReference type="EMBL" id="KXB36219.1"/>
    </source>
</evidence>
<dbReference type="SUPFAM" id="SSF48557">
    <property type="entry name" value="L-aspartase-like"/>
    <property type="match status" value="1"/>
</dbReference>
<feature type="domain" description="Fumarase C C-terminal" evidence="6">
    <location>
        <begin position="407"/>
        <end position="458"/>
    </location>
</feature>
<dbReference type="GO" id="GO:0006108">
    <property type="term" value="P:malate metabolic process"/>
    <property type="evidence" value="ECO:0007669"/>
    <property type="project" value="TreeGrafter"/>
</dbReference>
<dbReference type="HAMAP" id="MF_00743">
    <property type="entry name" value="FumaraseC"/>
    <property type="match status" value="1"/>
</dbReference>
<keyword evidence="4" id="KW-0816">Tricarboxylic acid cycle</keyword>
<feature type="binding site" evidence="4">
    <location>
        <begin position="101"/>
        <end position="103"/>
    </location>
    <ligand>
        <name>substrate</name>
    </ligand>
</feature>
<name>A0A133XZ33_9LACT</name>
<dbReference type="Pfam" id="PF00206">
    <property type="entry name" value="Lyase_1"/>
    <property type="match status" value="1"/>
</dbReference>
<dbReference type="GO" id="GO:0004333">
    <property type="term" value="F:fumarate hydratase activity"/>
    <property type="evidence" value="ECO:0007669"/>
    <property type="project" value="UniProtKB-UniRule"/>
</dbReference>
<sequence>MNETKFRIEHDSMGDIKVPAEHYWGAVTERSKENFLIGTELMPELVLRPVINIKKAEALANRDLGNISEEKAKYIVEAANRALALEDLHSEFPLRVWQTGSGTQSNMNANEVLANMGNESAGKKLLHPNDDVNKGQSSNDVFPSAMQIGFYEGIHSEILPAIDRLIDSFQKLEDKYKNKIKVGRTHLQDATPVTFGQEVSGWRMMLEKDKGMILEASDHLRDLPLGGTATGTGLNCSPDQDTKACEYLSKIYGHEYTAAANKFYGMTSKGQISFAHSALRTLAEDMIKIANDVRWLASGPRCGIGEIEIPANEPGSSIMPGKVNPTQSEALIMVATQIMGNDQVIAIAASQGYFELNTYMPLIINNCAQTVSLLGSAIDSFDKMCVKGIKVNDEKMDHYLEISLMNVTKLSPVIGYEKAAEIAKHAHKNKQSLRQANHDLGYLSDEEFDQAMCLEDMI</sequence>
<dbReference type="AlphaFoldDB" id="A0A133XZ33"/>
<dbReference type="Gene3D" id="1.10.40.30">
    <property type="entry name" value="Fumarase/aspartase (C-terminal domain)"/>
    <property type="match status" value="1"/>
</dbReference>
<feature type="binding site" evidence="4">
    <location>
        <position position="185"/>
    </location>
    <ligand>
        <name>substrate</name>
    </ligand>
</feature>
<dbReference type="InterPro" id="IPR018951">
    <property type="entry name" value="Fumarase_C_C"/>
</dbReference>
<dbReference type="PATRIC" id="fig|87541.4.peg.983"/>
<dbReference type="InterPro" id="IPR022761">
    <property type="entry name" value="Fumarate_lyase_N"/>
</dbReference>
<dbReference type="STRING" id="87541.AWM71_03000"/>
<feature type="active site" evidence="4">
    <location>
        <position position="316"/>
    </location>
</feature>
<dbReference type="InterPro" id="IPR000362">
    <property type="entry name" value="Fumarate_lyase_fam"/>
</dbReference>
<accession>A0A133XZ33</accession>
<comment type="pathway">
    <text evidence="4">Carbohydrate metabolism; tricarboxylic acid cycle; (S)-malate from fumarate: step 1/1.</text>
</comment>
<dbReference type="InterPro" id="IPR024083">
    <property type="entry name" value="Fumarase/histidase_N"/>
</dbReference>
<evidence type="ECO:0000313" key="8">
    <source>
        <dbReference type="Proteomes" id="UP000070422"/>
    </source>
</evidence>
<protein>
    <recommendedName>
        <fullName evidence="4">Fumarate hydratase class II</fullName>
        <shortName evidence="4">Fumarase C</shortName>
        <ecNumber evidence="4">4.2.1.2</ecNumber>
    </recommendedName>
    <alternativeName>
        <fullName evidence="4">Aerobic fumarase</fullName>
    </alternativeName>
    <alternativeName>
        <fullName evidence="4">Iron-independent fumarase</fullName>
    </alternativeName>
</protein>
<dbReference type="FunFam" id="1.20.200.10:FF:000001">
    <property type="entry name" value="Fumarate hydratase, mitochondrial"/>
    <property type="match status" value="1"/>
</dbReference>
<feature type="site" description="Important for catalytic activity" evidence="4">
    <location>
        <position position="329"/>
    </location>
</feature>
<dbReference type="EMBL" id="LSCQ01000046">
    <property type="protein sequence ID" value="KXB36219.1"/>
    <property type="molecule type" value="Genomic_DNA"/>
</dbReference>
<dbReference type="EC" id="4.2.1.2" evidence="4"/>